<keyword evidence="3" id="KW-0732">Signal</keyword>
<name>A0A7E4V9W2_PANRE</name>
<feature type="region of interest" description="Disordered" evidence="1">
    <location>
        <begin position="807"/>
        <end position="923"/>
    </location>
</feature>
<keyword evidence="2" id="KW-1133">Transmembrane helix</keyword>
<feature type="compositionally biased region" description="Polar residues" evidence="1">
    <location>
        <begin position="891"/>
        <end position="906"/>
    </location>
</feature>
<keyword evidence="4" id="KW-1185">Reference proteome</keyword>
<evidence type="ECO:0000256" key="3">
    <source>
        <dbReference type="SAM" id="SignalP"/>
    </source>
</evidence>
<feature type="transmembrane region" description="Helical" evidence="2">
    <location>
        <begin position="421"/>
        <end position="445"/>
    </location>
</feature>
<evidence type="ECO:0000256" key="1">
    <source>
        <dbReference type="SAM" id="MobiDB-lite"/>
    </source>
</evidence>
<reference evidence="5" key="2">
    <citation type="submission" date="2020-10" db="UniProtKB">
        <authorList>
            <consortium name="WormBaseParasite"/>
        </authorList>
    </citation>
    <scope>IDENTIFICATION</scope>
</reference>
<dbReference type="WBParaSite" id="Pan_g18274.t2">
    <property type="protein sequence ID" value="Pan_g18274.t2"/>
    <property type="gene ID" value="Pan_g18274"/>
</dbReference>
<dbReference type="AlphaFoldDB" id="A0A7E4V9W2"/>
<protein>
    <submittedName>
        <fullName evidence="5">Protein kinase domain-containing protein</fullName>
    </submittedName>
</protein>
<evidence type="ECO:0000256" key="2">
    <source>
        <dbReference type="SAM" id="Phobius"/>
    </source>
</evidence>
<feature type="chain" id="PRO_5028978702" evidence="3">
    <location>
        <begin position="21"/>
        <end position="923"/>
    </location>
</feature>
<feature type="compositionally biased region" description="Polar residues" evidence="1">
    <location>
        <begin position="863"/>
        <end position="872"/>
    </location>
</feature>
<feature type="compositionally biased region" description="Basic and acidic residues" evidence="1">
    <location>
        <begin position="907"/>
        <end position="923"/>
    </location>
</feature>
<evidence type="ECO:0000313" key="4">
    <source>
        <dbReference type="Proteomes" id="UP000492821"/>
    </source>
</evidence>
<keyword evidence="2" id="KW-0472">Membrane</keyword>
<accession>A0A7E4V9W2</accession>
<organism evidence="4 5">
    <name type="scientific">Panagrellus redivivus</name>
    <name type="common">Microworm</name>
    <dbReference type="NCBI Taxonomy" id="6233"/>
    <lineage>
        <taxon>Eukaryota</taxon>
        <taxon>Metazoa</taxon>
        <taxon>Ecdysozoa</taxon>
        <taxon>Nematoda</taxon>
        <taxon>Chromadorea</taxon>
        <taxon>Rhabditida</taxon>
        <taxon>Tylenchina</taxon>
        <taxon>Panagrolaimomorpha</taxon>
        <taxon>Panagrolaimoidea</taxon>
        <taxon>Panagrolaimidae</taxon>
        <taxon>Panagrellus</taxon>
    </lineage>
</organism>
<sequence>MGSWFVLVFLVSSLYSRTLSSLTTKQLTPNQQTYAFVLEGNATRGDDEHLSEADTYLIPSAAYTLNTTVVIPESRHSINGITPDATLTLSLHARKVCDLKAGILTLKITFDGGFTLVTAKHVEGRFRHYMEVRCSQEKLESDFSTFIVSNDLLPGANLIKLPTTCLGSLKKYRDGLAGVEVEVLDVEGCYPVLVAAYPSVILEENTDITLIQPPGPWYNAVEQAPVDVPVWVDGELNHVEINLTKPTNYSITFGRDPTAKFPIMRFYVDENITDFATTIRFFDDPTCELFITVEHHIVSFETSGTKDLPSSNQDARIPDTYKPHAVLRRWHADFPKLYFLEDSYDRGGIFAGGVQLCSGKKKATHQFVSLQVVDGSVKGECAKCVLIVGGSLESEYHKVNLIGFSIPEDASQLGMASVLSMGLIIGIALLALGLCVILASVYIAIHTYRKRKYRRAKAHRAELLQAQARLWAEEEEEEKKKKLLTSTDVNSNRSPGTLSRIIALEKENGPISKPPQHVPKVIVPKASKVHVVDDLVSRERSSDNKTDEVIVPTEFDYHGYENFETYSIAGIRPYQSEPPMALTAFQDFWDIFDYFMSNEHAMPVAAMGAKNENVYFSVRDCVAVPRKGFRSLANRMLEPINPKLLPVRKPDAVPAIVIRIFVLSYDPPWIEVHCRGPPPPFMFTIFDCQECQKFGTQLDDTAGLISDALMLKPWKEFCCEVKRLELDRHRFVSYCNGGYVQPKNAGLVDHLLTIRGRGNSPALPKCTHGCTVPTEAIGHPNEKELHCFVLNGVKSLPGTRFTQINGDGTVVPTGLPPPPKKQSAICAPSSVANASEAPAKKKASVPVAITPPNTDGKPPELPKTNTSTSPVTADQKVDVAVPPLDAPSAVNYDSTRAKNSVASRTAESAKESKDETRTAKGLK</sequence>
<evidence type="ECO:0000313" key="5">
    <source>
        <dbReference type="WBParaSite" id="Pan_g18274.t2"/>
    </source>
</evidence>
<feature type="signal peptide" evidence="3">
    <location>
        <begin position="1"/>
        <end position="20"/>
    </location>
</feature>
<reference evidence="4" key="1">
    <citation type="journal article" date="2013" name="Genetics">
        <title>The draft genome and transcriptome of Panagrellus redivivus are shaped by the harsh demands of a free-living lifestyle.</title>
        <authorList>
            <person name="Srinivasan J."/>
            <person name="Dillman A.R."/>
            <person name="Macchietto M.G."/>
            <person name="Heikkinen L."/>
            <person name="Lakso M."/>
            <person name="Fracchia K.M."/>
            <person name="Antoshechkin I."/>
            <person name="Mortazavi A."/>
            <person name="Wong G."/>
            <person name="Sternberg P.W."/>
        </authorList>
    </citation>
    <scope>NUCLEOTIDE SEQUENCE [LARGE SCALE GENOMIC DNA]</scope>
    <source>
        <strain evidence="4">MT8872</strain>
    </source>
</reference>
<dbReference type="Proteomes" id="UP000492821">
    <property type="component" value="Unassembled WGS sequence"/>
</dbReference>
<proteinExistence type="predicted"/>
<keyword evidence="2" id="KW-0812">Transmembrane</keyword>